<protein>
    <submittedName>
        <fullName evidence="2">Uncharacterized protein</fullName>
    </submittedName>
</protein>
<comment type="caution">
    <text evidence="2">The sequence shown here is derived from an EMBL/GenBank/DDBJ whole genome shotgun (WGS) entry which is preliminary data.</text>
</comment>
<feature type="transmembrane region" description="Helical" evidence="1">
    <location>
        <begin position="39"/>
        <end position="63"/>
    </location>
</feature>
<keyword evidence="1" id="KW-0812">Transmembrane</keyword>
<dbReference type="EMBL" id="RRCT01000017">
    <property type="protein sequence ID" value="RQW73650.1"/>
    <property type="molecule type" value="Genomic_DNA"/>
</dbReference>
<accession>A0A3N9UAZ7</accession>
<keyword evidence="1" id="KW-0472">Membrane</keyword>
<name>A0A3N9UAZ7_9BACI</name>
<proteinExistence type="predicted"/>
<sequence length="67" mass="8236">MVRLLENLHQFSLIMLFVCLFFLYRYLKKLKRERTLTSFEYSMFLIIKVAYLICAGSYVLLFLDRHY</sequence>
<evidence type="ECO:0000313" key="2">
    <source>
        <dbReference type="EMBL" id="RQW73650.1"/>
    </source>
</evidence>
<dbReference type="Proteomes" id="UP000274033">
    <property type="component" value="Unassembled WGS sequence"/>
</dbReference>
<reference evidence="2 3" key="1">
    <citation type="journal article" date="2013" name="J. Microbiol.">
        <title>Lysinibacillus chungkukjangi sp. nov., isolated from Chungkukjang, Korean fermented soybean food.</title>
        <authorList>
            <person name="Kim S.J."/>
            <person name="Jang Y.H."/>
            <person name="Hamada M."/>
            <person name="Ahn J.H."/>
            <person name="Weon H.Y."/>
            <person name="Suzuki K."/>
            <person name="Whang K.S."/>
            <person name="Kwon S.W."/>
        </authorList>
    </citation>
    <scope>NUCLEOTIDE SEQUENCE [LARGE SCALE GENOMIC DNA]</scope>
    <source>
        <strain evidence="2 3">MCCC 1A12701</strain>
    </source>
</reference>
<organism evidence="2 3">
    <name type="scientific">Lysinibacillus composti</name>
    <dbReference type="NCBI Taxonomy" id="720633"/>
    <lineage>
        <taxon>Bacteria</taxon>
        <taxon>Bacillati</taxon>
        <taxon>Bacillota</taxon>
        <taxon>Bacilli</taxon>
        <taxon>Bacillales</taxon>
        <taxon>Bacillaceae</taxon>
        <taxon>Lysinibacillus</taxon>
    </lineage>
</organism>
<keyword evidence="1" id="KW-1133">Transmembrane helix</keyword>
<keyword evidence="3" id="KW-1185">Reference proteome</keyword>
<gene>
    <name evidence="2" type="ORF">EBB45_15480</name>
</gene>
<feature type="transmembrane region" description="Helical" evidence="1">
    <location>
        <begin position="7"/>
        <end position="27"/>
    </location>
</feature>
<dbReference type="AlphaFoldDB" id="A0A3N9UAZ7"/>
<evidence type="ECO:0000313" key="3">
    <source>
        <dbReference type="Proteomes" id="UP000274033"/>
    </source>
</evidence>
<evidence type="ECO:0000256" key="1">
    <source>
        <dbReference type="SAM" id="Phobius"/>
    </source>
</evidence>